<dbReference type="EMBL" id="LIAE01010757">
    <property type="protein sequence ID" value="PAV55686.1"/>
    <property type="molecule type" value="Genomic_DNA"/>
</dbReference>
<keyword evidence="1" id="KW-1133">Transmembrane helix</keyword>
<sequence length="91" mass="10039">MPSPSVAFSAVEKNQPTAIIVEQGVPNDQTEPVSGPSVSRNFKTSFIETMISLLMWFWYFSQLISPILLLTMAYPSWSSIICNLAAILLTA</sequence>
<accession>A0A2A2J1P8</accession>
<evidence type="ECO:0000313" key="3">
    <source>
        <dbReference type="Proteomes" id="UP000218231"/>
    </source>
</evidence>
<name>A0A2A2J1P8_9BILA</name>
<protein>
    <submittedName>
        <fullName evidence="2">Uncharacterized protein</fullName>
    </submittedName>
</protein>
<feature type="transmembrane region" description="Helical" evidence="1">
    <location>
        <begin position="67"/>
        <end position="89"/>
    </location>
</feature>
<reference evidence="2 3" key="1">
    <citation type="journal article" date="2017" name="Curr. Biol.">
        <title>Genome architecture and evolution of a unichromosomal asexual nematode.</title>
        <authorList>
            <person name="Fradin H."/>
            <person name="Zegar C."/>
            <person name="Gutwein M."/>
            <person name="Lucas J."/>
            <person name="Kovtun M."/>
            <person name="Corcoran D."/>
            <person name="Baugh L.R."/>
            <person name="Kiontke K."/>
            <person name="Gunsalus K."/>
            <person name="Fitch D.H."/>
            <person name="Piano F."/>
        </authorList>
    </citation>
    <scope>NUCLEOTIDE SEQUENCE [LARGE SCALE GENOMIC DNA]</scope>
    <source>
        <strain evidence="2">PF1309</strain>
    </source>
</reference>
<evidence type="ECO:0000313" key="2">
    <source>
        <dbReference type="EMBL" id="PAV55686.1"/>
    </source>
</evidence>
<keyword evidence="3" id="KW-1185">Reference proteome</keyword>
<comment type="caution">
    <text evidence="2">The sequence shown here is derived from an EMBL/GenBank/DDBJ whole genome shotgun (WGS) entry which is preliminary data.</text>
</comment>
<organism evidence="2 3">
    <name type="scientific">Diploscapter pachys</name>
    <dbReference type="NCBI Taxonomy" id="2018661"/>
    <lineage>
        <taxon>Eukaryota</taxon>
        <taxon>Metazoa</taxon>
        <taxon>Ecdysozoa</taxon>
        <taxon>Nematoda</taxon>
        <taxon>Chromadorea</taxon>
        <taxon>Rhabditida</taxon>
        <taxon>Rhabditina</taxon>
        <taxon>Rhabditomorpha</taxon>
        <taxon>Rhabditoidea</taxon>
        <taxon>Rhabditidae</taxon>
        <taxon>Diploscapter</taxon>
    </lineage>
</organism>
<dbReference type="AlphaFoldDB" id="A0A2A2J1P8"/>
<gene>
    <name evidence="2" type="ORF">WR25_03616</name>
</gene>
<dbReference type="EMBL" id="LIAE01010757">
    <property type="protein sequence ID" value="PAV55685.1"/>
    <property type="molecule type" value="Genomic_DNA"/>
</dbReference>
<dbReference type="Proteomes" id="UP000218231">
    <property type="component" value="Unassembled WGS sequence"/>
</dbReference>
<keyword evidence="1" id="KW-0812">Transmembrane</keyword>
<evidence type="ECO:0000256" key="1">
    <source>
        <dbReference type="SAM" id="Phobius"/>
    </source>
</evidence>
<dbReference type="EMBL" id="LIAE01010757">
    <property type="protein sequence ID" value="PAV55687.1"/>
    <property type="molecule type" value="Genomic_DNA"/>
</dbReference>
<keyword evidence="1" id="KW-0472">Membrane</keyword>
<proteinExistence type="predicted"/>